<dbReference type="Gene3D" id="1.10.260.40">
    <property type="entry name" value="lambda repressor-like DNA-binding domains"/>
    <property type="match status" value="1"/>
</dbReference>
<dbReference type="PANTHER" id="PTHR46558:SF4">
    <property type="entry name" value="DNA-BIDING PHAGE PROTEIN"/>
    <property type="match status" value="1"/>
</dbReference>
<keyword evidence="5" id="KW-1185">Reference proteome</keyword>
<dbReference type="Proteomes" id="UP001258315">
    <property type="component" value="Unassembled WGS sequence"/>
</dbReference>
<evidence type="ECO:0000313" key="5">
    <source>
        <dbReference type="Proteomes" id="UP001258315"/>
    </source>
</evidence>
<comment type="caution">
    <text evidence="4">The sequence shown here is derived from an EMBL/GenBank/DDBJ whole genome shotgun (WGS) entry which is preliminary data.</text>
</comment>
<dbReference type="PANTHER" id="PTHR46558">
    <property type="entry name" value="TRACRIPTIONAL REGULATORY PROTEIN-RELATED-RELATED"/>
    <property type="match status" value="1"/>
</dbReference>
<dbReference type="InterPro" id="IPR010982">
    <property type="entry name" value="Lambda_DNA-bd_dom_sf"/>
</dbReference>
<name>A0ABU3GV01_9SPHI</name>
<dbReference type="RefSeq" id="WP_311950716.1">
    <property type="nucleotide sequence ID" value="NZ_JAVLVU010000001.1"/>
</dbReference>
<dbReference type="SMART" id="SM00530">
    <property type="entry name" value="HTH_XRE"/>
    <property type="match status" value="1"/>
</dbReference>
<protein>
    <submittedName>
        <fullName evidence="4">Transcriptional regulator with XRE-family HTH domain</fullName>
    </submittedName>
</protein>
<accession>A0ABU3GV01</accession>
<proteinExistence type="predicted"/>
<dbReference type="CDD" id="cd00093">
    <property type="entry name" value="HTH_XRE"/>
    <property type="match status" value="1"/>
</dbReference>
<feature type="coiled-coil region" evidence="2">
    <location>
        <begin position="97"/>
        <end position="128"/>
    </location>
</feature>
<dbReference type="SUPFAM" id="SSF47413">
    <property type="entry name" value="lambda repressor-like DNA-binding domains"/>
    <property type="match status" value="1"/>
</dbReference>
<evidence type="ECO:0000256" key="2">
    <source>
        <dbReference type="SAM" id="Coils"/>
    </source>
</evidence>
<keyword evidence="2" id="KW-0175">Coiled coil</keyword>
<dbReference type="EMBL" id="JAVLVU010000001">
    <property type="protein sequence ID" value="MDT3403599.1"/>
    <property type="molecule type" value="Genomic_DNA"/>
</dbReference>
<dbReference type="PROSITE" id="PS50943">
    <property type="entry name" value="HTH_CROC1"/>
    <property type="match status" value="1"/>
</dbReference>
<keyword evidence="1" id="KW-0238">DNA-binding</keyword>
<evidence type="ECO:0000313" key="4">
    <source>
        <dbReference type="EMBL" id="MDT3403599.1"/>
    </source>
</evidence>
<dbReference type="InterPro" id="IPR001387">
    <property type="entry name" value="Cro/C1-type_HTH"/>
</dbReference>
<sequence length="128" mass="14751">MAEILHIGRKVARIREIKGIKQEALALELGVSQQTISNIEKSEKLEDEVLDKIAKYLGVTPEAIKNFSDEAVINYFNTFNDSSINQGQNYHCTFNPLDKLIELIEENKKLYERLLQSEREKVELLKSK</sequence>
<evidence type="ECO:0000259" key="3">
    <source>
        <dbReference type="PROSITE" id="PS50943"/>
    </source>
</evidence>
<organism evidence="4 5">
    <name type="scientific">Mucilaginibacter terrae</name>
    <dbReference type="NCBI Taxonomy" id="1955052"/>
    <lineage>
        <taxon>Bacteria</taxon>
        <taxon>Pseudomonadati</taxon>
        <taxon>Bacteroidota</taxon>
        <taxon>Sphingobacteriia</taxon>
        <taxon>Sphingobacteriales</taxon>
        <taxon>Sphingobacteriaceae</taxon>
        <taxon>Mucilaginibacter</taxon>
    </lineage>
</organism>
<gene>
    <name evidence="4" type="ORF">QE417_002671</name>
</gene>
<feature type="domain" description="HTH cro/C1-type" evidence="3">
    <location>
        <begin position="11"/>
        <end position="64"/>
    </location>
</feature>
<reference evidence="5" key="1">
    <citation type="submission" date="2023-07" db="EMBL/GenBank/DDBJ databases">
        <title>Functional and genomic diversity of the sorghum phyllosphere microbiome.</title>
        <authorList>
            <person name="Shade A."/>
        </authorList>
    </citation>
    <scope>NUCLEOTIDE SEQUENCE [LARGE SCALE GENOMIC DNA]</scope>
    <source>
        <strain evidence="5">SORGH_AS_0422</strain>
    </source>
</reference>
<dbReference type="Pfam" id="PF01381">
    <property type="entry name" value="HTH_3"/>
    <property type="match status" value="1"/>
</dbReference>
<evidence type="ECO:0000256" key="1">
    <source>
        <dbReference type="ARBA" id="ARBA00023125"/>
    </source>
</evidence>